<dbReference type="GO" id="GO:0008792">
    <property type="term" value="F:arginine decarboxylase activity"/>
    <property type="evidence" value="ECO:0007669"/>
    <property type="project" value="UniProtKB-UniRule"/>
</dbReference>
<evidence type="ECO:0000256" key="11">
    <source>
        <dbReference type="ARBA" id="ARBA00023115"/>
    </source>
</evidence>
<dbReference type="InterPro" id="IPR029066">
    <property type="entry name" value="PLP-binding_barrel"/>
</dbReference>
<dbReference type="EC" id="4.1.1.19" evidence="5 13"/>
<dbReference type="Gene3D" id="1.10.287.3440">
    <property type="match status" value="1"/>
</dbReference>
<evidence type="ECO:0000256" key="3">
    <source>
        <dbReference type="ARBA" id="ARBA00002257"/>
    </source>
</evidence>
<dbReference type="GO" id="GO:0008295">
    <property type="term" value="P:spermidine biosynthetic process"/>
    <property type="evidence" value="ECO:0007669"/>
    <property type="project" value="UniProtKB-UniRule"/>
</dbReference>
<dbReference type="GO" id="GO:0033388">
    <property type="term" value="P:putrescine biosynthetic process from arginine"/>
    <property type="evidence" value="ECO:0007669"/>
    <property type="project" value="TreeGrafter"/>
</dbReference>
<dbReference type="InterPro" id="IPR040634">
    <property type="entry name" value="Arg_decarb_HB"/>
</dbReference>
<evidence type="ECO:0000256" key="10">
    <source>
        <dbReference type="ARBA" id="ARBA00023066"/>
    </source>
</evidence>
<dbReference type="PROSITE" id="PS00878">
    <property type="entry name" value="ODR_DC_2_1"/>
    <property type="match status" value="1"/>
</dbReference>
<dbReference type="SUPFAM" id="SSF50621">
    <property type="entry name" value="Alanine racemase C-terminal domain-like"/>
    <property type="match status" value="1"/>
</dbReference>
<comment type="cofactor">
    <cofactor evidence="2">
        <name>Mg(2+)</name>
        <dbReference type="ChEBI" id="CHEBI:18420"/>
    </cofactor>
</comment>
<dbReference type="SUPFAM" id="SSF51419">
    <property type="entry name" value="PLP-binding barrel"/>
    <property type="match status" value="1"/>
</dbReference>
<evidence type="ECO:0000256" key="13">
    <source>
        <dbReference type="NCBIfam" id="TIGR01273"/>
    </source>
</evidence>
<evidence type="ECO:0000256" key="6">
    <source>
        <dbReference type="ARBA" id="ARBA00022723"/>
    </source>
</evidence>
<keyword evidence="10" id="KW-0745">Spermidine biosynthesis</keyword>
<evidence type="ECO:0000259" key="16">
    <source>
        <dbReference type="Pfam" id="PF02784"/>
    </source>
</evidence>
<dbReference type="NCBIfam" id="TIGR01273">
    <property type="entry name" value="speA"/>
    <property type="match status" value="1"/>
</dbReference>
<comment type="function">
    <text evidence="3">Catalyzes the biosynthesis of agmatine from arginine.</text>
</comment>
<dbReference type="GO" id="GO:0046872">
    <property type="term" value="F:metal ion binding"/>
    <property type="evidence" value="ECO:0007669"/>
    <property type="project" value="UniProtKB-KW"/>
</dbReference>
<reference evidence="19" key="1">
    <citation type="submission" date="2017-10" db="EMBL/GenBank/DDBJ databases">
        <title>Campylobacter species from seals.</title>
        <authorList>
            <person name="Gilbert M.J."/>
            <person name="Zomer A.L."/>
            <person name="Timmerman A.J."/>
            <person name="Duim B."/>
            <person name="Wagenaar J.A."/>
        </authorList>
    </citation>
    <scope>NUCLEOTIDE SEQUENCE [LARGE SCALE GENOMIC DNA]</scope>
    <source>
        <strain evidence="19">17S00004-5</strain>
    </source>
</reference>
<evidence type="ECO:0000256" key="14">
    <source>
        <dbReference type="PIRSR" id="PIRSR001336-50"/>
    </source>
</evidence>
<dbReference type="InterPro" id="IPR022644">
    <property type="entry name" value="De-COase2_N"/>
</dbReference>
<dbReference type="PRINTS" id="PR01179">
    <property type="entry name" value="ODADCRBXLASE"/>
</dbReference>
<keyword evidence="8" id="KW-0460">Magnesium</keyword>
<feature type="domain" description="Orn/DAP/Arg decarboxylase 2 N-terminal" evidence="16">
    <location>
        <begin position="62"/>
        <end position="328"/>
    </location>
</feature>
<dbReference type="InterPro" id="IPR002985">
    <property type="entry name" value="Arg_decrbxlase"/>
</dbReference>
<comment type="similarity">
    <text evidence="4">Belongs to the Orn/Lys/Arg decarboxylase class-II family. SpeA subfamily.</text>
</comment>
<comment type="cofactor">
    <cofactor evidence="1 14">
        <name>pyridoxal 5'-phosphate</name>
        <dbReference type="ChEBI" id="CHEBI:597326"/>
    </cofactor>
</comment>
<sequence length="613" mass="69433">MNNIYGLDIWGNSNFIIEDGKICLNTDFKLPIIDVVKEIRKDGIKGPILLRFPHLIKKQIVEIYSNFNRAKKEFDYSGNFSAVYPLKVNQYPGFVKNLVEIGKPFNYGLEAGSKPELLLAMAYNNFEAPITVNGFKDKELINIGFIAAEMGHDITLTIEGLSELESIIKTSKERFSTCPKIGLRIRLHTSGSGIWAKSGGMDSKFGLTATELIEAVNLLKSANLLHKFTMIHFHIGSQINEIHPLKKALTEAGNIYAELRKMDAKNLTAINLGGGLAVEYSQTRELATRNYTLKEYANDVIFLLKTIANSKNVTEPDIFIESGRFVAASHAVLTAPVLELFSKEYAEEKLISKDENPPLVLELYDLYKNIKPSNALEYLHDSIAHMESILTLFDLGYADLTDRSNAEILTHLIMKKAISMLGNKQSYTDLLKIQKQVQEKYLVNFSMFQSLPDFWGLKQHFPIMPLEKLDERATRSASIWDITCDSDGEINFDPNINPLFLHDIDPQEENYFLAFFLVGAYQEVLGMNHNLFTHPTEATVYLKENGGFEIKNILESQSVLDILEDMDYDVYEIQDILSDRVKNSILLDDNEKKQILGELYLFLNDNGYLKSIG</sequence>
<dbReference type="PANTHER" id="PTHR43295">
    <property type="entry name" value="ARGININE DECARBOXYLASE"/>
    <property type="match status" value="1"/>
</dbReference>
<feature type="active site" description="Proton donor" evidence="15">
    <location>
        <position position="484"/>
    </location>
</feature>
<dbReference type="RefSeq" id="WP_106872681.1">
    <property type="nucleotide sequence ID" value="NZ_CP053841.1"/>
</dbReference>
<dbReference type="PRINTS" id="PR01180">
    <property type="entry name" value="ARGDCRBXLASE"/>
</dbReference>
<dbReference type="CDD" id="cd06830">
    <property type="entry name" value="PLPDE_III_ADC"/>
    <property type="match status" value="1"/>
</dbReference>
<dbReference type="Gene3D" id="2.40.37.10">
    <property type="entry name" value="Lyase, Ornithine Decarboxylase, Chain A, domain 1"/>
    <property type="match status" value="1"/>
</dbReference>
<dbReference type="Pfam" id="PF02784">
    <property type="entry name" value="Orn_Arg_deC_N"/>
    <property type="match status" value="1"/>
</dbReference>
<dbReference type="Pfam" id="PF17810">
    <property type="entry name" value="Arg_decarb_HB"/>
    <property type="match status" value="1"/>
</dbReference>
<keyword evidence="7" id="KW-0210">Decarboxylase</keyword>
<feature type="domain" description="Arginine decarboxylase helical bundle" evidence="17">
    <location>
        <begin position="354"/>
        <end position="425"/>
    </location>
</feature>
<keyword evidence="9 14" id="KW-0663">Pyridoxal phosphate</keyword>
<organism evidence="18 19">
    <name type="scientific">Campylobacter blaseri</name>
    <dbReference type="NCBI Taxonomy" id="2042961"/>
    <lineage>
        <taxon>Bacteria</taxon>
        <taxon>Pseudomonadati</taxon>
        <taxon>Campylobacterota</taxon>
        <taxon>Epsilonproteobacteria</taxon>
        <taxon>Campylobacterales</taxon>
        <taxon>Campylobacteraceae</taxon>
        <taxon>Campylobacter</taxon>
    </lineage>
</organism>
<keyword evidence="19" id="KW-1185">Reference proteome</keyword>
<evidence type="ECO:0000256" key="15">
    <source>
        <dbReference type="PIRSR" id="PIRSR600183-50"/>
    </source>
</evidence>
<feature type="modified residue" description="N6-(pyridoxal phosphate)lysine" evidence="14">
    <location>
        <position position="87"/>
    </location>
</feature>
<dbReference type="InterPro" id="IPR009006">
    <property type="entry name" value="Ala_racemase/Decarboxylase_C"/>
</dbReference>
<evidence type="ECO:0000256" key="4">
    <source>
        <dbReference type="ARBA" id="ARBA00008357"/>
    </source>
</evidence>
<evidence type="ECO:0000313" key="19">
    <source>
        <dbReference type="Proteomes" id="UP000240535"/>
    </source>
</evidence>
<dbReference type="EMBL" id="PDHH01000008">
    <property type="protein sequence ID" value="PSM51421.1"/>
    <property type="molecule type" value="Genomic_DNA"/>
</dbReference>
<dbReference type="PIRSF" id="PIRSF001336">
    <property type="entry name" value="Arg_decrbxlase"/>
    <property type="match status" value="1"/>
</dbReference>
<dbReference type="NCBIfam" id="NF003763">
    <property type="entry name" value="PRK05354.1"/>
    <property type="match status" value="1"/>
</dbReference>
<dbReference type="PANTHER" id="PTHR43295:SF9">
    <property type="entry name" value="BIOSYNTHETIC ARGININE DECARBOXYLASE"/>
    <property type="match status" value="1"/>
</dbReference>
<evidence type="ECO:0000313" key="18">
    <source>
        <dbReference type="EMBL" id="PSM51421.1"/>
    </source>
</evidence>
<evidence type="ECO:0000256" key="9">
    <source>
        <dbReference type="ARBA" id="ARBA00022898"/>
    </source>
</evidence>
<dbReference type="InterPro" id="IPR022653">
    <property type="entry name" value="De-COase2_pyr-phos_BS"/>
</dbReference>
<keyword evidence="12" id="KW-0456">Lyase</keyword>
<proteinExistence type="inferred from homology"/>
<evidence type="ECO:0000259" key="17">
    <source>
        <dbReference type="Pfam" id="PF17810"/>
    </source>
</evidence>
<evidence type="ECO:0000256" key="5">
    <source>
        <dbReference type="ARBA" id="ARBA00012426"/>
    </source>
</evidence>
<evidence type="ECO:0000256" key="8">
    <source>
        <dbReference type="ARBA" id="ARBA00022842"/>
    </source>
</evidence>
<keyword evidence="11" id="KW-0620">Polyamine biosynthesis</keyword>
<accession>A0A2P8QYV0</accession>
<dbReference type="AlphaFoldDB" id="A0A2P8QYV0"/>
<evidence type="ECO:0000256" key="2">
    <source>
        <dbReference type="ARBA" id="ARBA00001946"/>
    </source>
</evidence>
<evidence type="ECO:0000256" key="7">
    <source>
        <dbReference type="ARBA" id="ARBA00022793"/>
    </source>
</evidence>
<dbReference type="InterPro" id="IPR000183">
    <property type="entry name" value="Orn/DAP/Arg_de-COase"/>
</dbReference>
<protein>
    <recommendedName>
        <fullName evidence="5 13">Arginine decarboxylase</fullName>
        <ecNumber evidence="5 13">4.1.1.19</ecNumber>
    </recommendedName>
</protein>
<evidence type="ECO:0000256" key="1">
    <source>
        <dbReference type="ARBA" id="ARBA00001933"/>
    </source>
</evidence>
<gene>
    <name evidence="18" type="ORF">CQ405_08520</name>
</gene>
<dbReference type="Gene3D" id="1.20.58.930">
    <property type="match status" value="1"/>
</dbReference>
<dbReference type="Proteomes" id="UP000240535">
    <property type="component" value="Unassembled WGS sequence"/>
</dbReference>
<dbReference type="Gene3D" id="3.20.20.10">
    <property type="entry name" value="Alanine racemase"/>
    <property type="match status" value="1"/>
</dbReference>
<keyword evidence="6" id="KW-0479">Metal-binding</keyword>
<comment type="caution">
    <text evidence="18">The sequence shown here is derived from an EMBL/GenBank/DDBJ whole genome shotgun (WGS) entry which is preliminary data.</text>
</comment>
<dbReference type="OrthoDB" id="9802658at2"/>
<dbReference type="GO" id="GO:0006527">
    <property type="term" value="P:L-arginine catabolic process"/>
    <property type="evidence" value="ECO:0007669"/>
    <property type="project" value="InterPro"/>
</dbReference>
<name>A0A2P8QYV0_9BACT</name>
<evidence type="ECO:0000256" key="12">
    <source>
        <dbReference type="ARBA" id="ARBA00023239"/>
    </source>
</evidence>